<accession>A0AAW9PQS2</accession>
<proteinExistence type="predicted"/>
<comment type="caution">
    <text evidence="1">The sequence shown here is derived from an EMBL/GenBank/DDBJ whole genome shotgun (WGS) entry which is preliminary data.</text>
</comment>
<reference evidence="1" key="1">
    <citation type="submission" date="2024-01" db="EMBL/GenBank/DDBJ databases">
        <title>Bank of Algae and Cyanobacteria of the Azores (BACA) strain genomes.</title>
        <authorList>
            <person name="Luz R."/>
            <person name="Cordeiro R."/>
            <person name="Fonseca A."/>
            <person name="Goncalves V."/>
        </authorList>
    </citation>
    <scope>NUCLEOTIDE SEQUENCE</scope>
    <source>
        <strain evidence="1">BACA0141</strain>
    </source>
</reference>
<gene>
    <name evidence="1" type="ORF">V2H45_03135</name>
</gene>
<dbReference type="EMBL" id="JAZBJZ010000007">
    <property type="protein sequence ID" value="MEE3715737.1"/>
    <property type="molecule type" value="Genomic_DNA"/>
</dbReference>
<organism evidence="1 2">
    <name type="scientific">Tumidithrix elongata BACA0141</name>
    <dbReference type="NCBI Taxonomy" id="2716417"/>
    <lineage>
        <taxon>Bacteria</taxon>
        <taxon>Bacillati</taxon>
        <taxon>Cyanobacteriota</taxon>
        <taxon>Cyanophyceae</taxon>
        <taxon>Pseudanabaenales</taxon>
        <taxon>Pseudanabaenaceae</taxon>
        <taxon>Tumidithrix</taxon>
        <taxon>Tumidithrix elongata</taxon>
    </lineage>
</organism>
<dbReference type="Proteomes" id="UP001333818">
    <property type="component" value="Unassembled WGS sequence"/>
</dbReference>
<evidence type="ECO:0000313" key="1">
    <source>
        <dbReference type="EMBL" id="MEE3715737.1"/>
    </source>
</evidence>
<sequence>MREGLRLRQERNQLQQLHLQELRHDLFWIASLAIASLSQMSKRSVSTCLSFQVG</sequence>
<dbReference type="AlphaFoldDB" id="A0AAW9PQS2"/>
<name>A0AAW9PQS2_9CYAN</name>
<keyword evidence="2" id="KW-1185">Reference proteome</keyword>
<evidence type="ECO:0000313" key="2">
    <source>
        <dbReference type="Proteomes" id="UP001333818"/>
    </source>
</evidence>
<protein>
    <submittedName>
        <fullName evidence="1">Uncharacterized protein</fullName>
    </submittedName>
</protein>
<dbReference type="RefSeq" id="WP_330482160.1">
    <property type="nucleotide sequence ID" value="NZ_JAZBJZ010000007.1"/>
</dbReference>